<keyword evidence="3" id="KW-1185">Reference proteome</keyword>
<gene>
    <name evidence="2" type="ORF">RSOLAG1IB_01129</name>
</gene>
<dbReference type="InterPro" id="IPR032675">
    <property type="entry name" value="LRR_dom_sf"/>
</dbReference>
<dbReference type="InterPro" id="IPR036047">
    <property type="entry name" value="F-box-like_dom_sf"/>
</dbReference>
<evidence type="ECO:0000313" key="3">
    <source>
        <dbReference type="Proteomes" id="UP000059188"/>
    </source>
</evidence>
<sequence>MEPLQATWAERAYAHHNFNQKLESFMSIRSTSDRTVPDLVGSPAKALPEGSAASNRQALNEALLSKVPLKKEANRYLPIHRLPPEILISVFHLDLHLPIYSIDAETVLKTNVSRIVKLSSVCSRWRSLVVGTRSLWTRVRIPLHYSPVLVAMCVDRARGGPLNIIAIEPDEKQEWKNWEGEGALRDFTKNVRSLSVTAHTSGPINWASDWMSNLDHPLRLEELSVALPYKSPWSFDAPESLNLSTVASSLHTLHLQNVDANWSECTFDRLRVLKLNNINTLKLSRLRPILATSPMLQVLEFRSNNIALHLCGFRSTPEPITLPILKTLRLYCRDLFQAERALQVFKPGTYNVEIYSDGICEYSLKRLGGYVSCATGSNINTLGFCRPTAELGLVLACITNTLPNLATLCLKNVELRLGNLAAIEQTIEKLPNLKTIRIAHARVTNVASFKDTLQRCSGRPRIELVDSRAIDTGHHLSYPIKPGAPLYEWILARGLNVSFLPK</sequence>
<dbReference type="AlphaFoldDB" id="A0A0B7FAQ1"/>
<evidence type="ECO:0000313" key="2">
    <source>
        <dbReference type="EMBL" id="CEL55121.1"/>
    </source>
</evidence>
<dbReference type="InterPro" id="IPR001810">
    <property type="entry name" value="F-box_dom"/>
</dbReference>
<dbReference type="Gene3D" id="3.80.10.10">
    <property type="entry name" value="Ribonuclease Inhibitor"/>
    <property type="match status" value="1"/>
</dbReference>
<name>A0A0B7FAQ1_THACB</name>
<dbReference type="Proteomes" id="UP000059188">
    <property type="component" value="Unassembled WGS sequence"/>
</dbReference>
<accession>A0A0B7FAQ1</accession>
<dbReference type="Pfam" id="PF12937">
    <property type="entry name" value="F-box-like"/>
    <property type="match status" value="1"/>
</dbReference>
<dbReference type="SUPFAM" id="SSF52047">
    <property type="entry name" value="RNI-like"/>
    <property type="match status" value="1"/>
</dbReference>
<dbReference type="OrthoDB" id="3266451at2759"/>
<dbReference type="SUPFAM" id="SSF81383">
    <property type="entry name" value="F-box domain"/>
    <property type="match status" value="1"/>
</dbReference>
<dbReference type="EMBL" id="LN679101">
    <property type="protein sequence ID" value="CEL55121.1"/>
    <property type="molecule type" value="Genomic_DNA"/>
</dbReference>
<feature type="domain" description="F-box" evidence="1">
    <location>
        <begin position="79"/>
        <end position="140"/>
    </location>
</feature>
<protein>
    <recommendedName>
        <fullName evidence="1">F-box domain-containing protein</fullName>
    </recommendedName>
</protein>
<evidence type="ECO:0000259" key="1">
    <source>
        <dbReference type="Pfam" id="PF12937"/>
    </source>
</evidence>
<organism evidence="2 3">
    <name type="scientific">Thanatephorus cucumeris (strain AG1-IB / isolate 7/3/14)</name>
    <name type="common">Lettuce bottom rot fungus</name>
    <name type="synonym">Rhizoctonia solani</name>
    <dbReference type="NCBI Taxonomy" id="1108050"/>
    <lineage>
        <taxon>Eukaryota</taxon>
        <taxon>Fungi</taxon>
        <taxon>Dikarya</taxon>
        <taxon>Basidiomycota</taxon>
        <taxon>Agaricomycotina</taxon>
        <taxon>Agaricomycetes</taxon>
        <taxon>Cantharellales</taxon>
        <taxon>Ceratobasidiaceae</taxon>
        <taxon>Rhizoctonia</taxon>
        <taxon>Rhizoctonia solani AG-1</taxon>
    </lineage>
</organism>
<reference evidence="2 3" key="1">
    <citation type="submission" date="2014-11" db="EMBL/GenBank/DDBJ databases">
        <authorList>
            <person name="Wibberg Daniel"/>
        </authorList>
    </citation>
    <scope>NUCLEOTIDE SEQUENCE [LARGE SCALE GENOMIC DNA]</scope>
    <source>
        <strain evidence="2">Rhizoctonia solani AG1-IB 7/3/14</strain>
    </source>
</reference>
<dbReference type="Gene3D" id="1.20.1280.50">
    <property type="match status" value="1"/>
</dbReference>
<proteinExistence type="predicted"/>